<sequence>MREGNQIVTNRNLNLNSLLFVLLITLKVIFPQKTIAIHFYGSVETKIQRDSLNNYIYSEVLSQSTLEKRDISLFDIKNKISQIFIIDINIFPLKFLNEDEIPENQQYNIYINNNLLNYDDFVYFYNIVMSFPYLIENINECKYLKIFRIIDIFKFKNDKLFIDFIRYMLASVVFNLVDLEKWNVFSKTKNVYLVNDAISKKVILEFFRLYFIDNRTSNKIRDISRILESIKLYKFVIINTKEDFLYIYNDILQEILKIHKNIKSFQKIFNTIFKIHIFKRLLLFKINYNCKCSCLFDLCLFKNCDEIFLLECLNTEILIQKIYEFRKFIRLKTLSIIDSKFTIKDEISWFETLNVEKFYYVVSKYNSVTKSSKFGPESPLCNIFYKFKEQIYNKENESNIYYRDSDCPCYDQNTRIDLKCHQEKSKIERLINIKFPFQEFVYMEVTNSFIKFSFYLMNYKEFQNITIEFSDTNLKDFNLKKSEILNNREIFTNIEILTNIVTMRIIDSIVNDIFLSKVLLFPSLKRLCISKSEIIFSKKKVEFDRNSKIESFCCYESRVNNKKCVFDFIYKLDALKEFEISCYTQITNIFEPKFYDENLIMINVTNLKYSVKYYNNDYTPFYSIFPNLLHFDFSFECPEGTLYNIFFKKNFVYLRSLTFNDITVGIKDANALKDLRNLTLLYFNENCKFTEISFCNLFDSNNSYLLEELRFPNMEYTYCDLQFLMRLKFLKKIYVHGFINKNNIIFLLKVFSSGVKITIKNVFQFKNQIVEGFGLARFNTGIFY</sequence>
<evidence type="ECO:0000313" key="2">
    <source>
        <dbReference type="EMBL" id="TBU03564.1"/>
    </source>
</evidence>
<dbReference type="EMBL" id="PITJ01000274">
    <property type="protein sequence ID" value="TBU03564.1"/>
    <property type="molecule type" value="Genomic_DNA"/>
</dbReference>
<keyword evidence="1" id="KW-0812">Transmembrane</keyword>
<accession>A0A4Q9L7M8</accession>
<evidence type="ECO:0000313" key="3">
    <source>
        <dbReference type="Proteomes" id="UP000292362"/>
    </source>
</evidence>
<feature type="transmembrane region" description="Helical" evidence="1">
    <location>
        <begin position="12"/>
        <end position="30"/>
    </location>
</feature>
<dbReference type="Proteomes" id="UP000292362">
    <property type="component" value="Unassembled WGS sequence"/>
</dbReference>
<gene>
    <name evidence="2" type="ORF">CWI37_0274p0020</name>
</gene>
<keyword evidence="1" id="KW-1133">Transmembrane helix</keyword>
<name>A0A4Q9L7M8_9MICR</name>
<dbReference type="VEuPathDB" id="MicrosporidiaDB:CWI37_0274p0020"/>
<proteinExistence type="predicted"/>
<keyword evidence="1" id="KW-0472">Membrane</keyword>
<evidence type="ECO:0000256" key="1">
    <source>
        <dbReference type="SAM" id="Phobius"/>
    </source>
</evidence>
<comment type="caution">
    <text evidence="2">The sequence shown here is derived from an EMBL/GenBank/DDBJ whole genome shotgun (WGS) entry which is preliminary data.</text>
</comment>
<dbReference type="AlphaFoldDB" id="A0A4Q9L7M8"/>
<protein>
    <submittedName>
        <fullName evidence="2">Uncharacterized protein</fullName>
    </submittedName>
</protein>
<reference evidence="2 3" key="1">
    <citation type="submission" date="2017-12" db="EMBL/GenBank/DDBJ databases">
        <authorList>
            <person name="Pombert J.-F."/>
            <person name="Haag K.L."/>
            <person name="Ebert D."/>
        </authorList>
    </citation>
    <scope>NUCLEOTIDE SEQUENCE [LARGE SCALE GENOMIC DNA]</scope>
    <source>
        <strain evidence="2">FI-OER-3-3</strain>
    </source>
</reference>
<organism evidence="2 3">
    <name type="scientific">Hamiltosporidium tvaerminnensis</name>
    <dbReference type="NCBI Taxonomy" id="1176355"/>
    <lineage>
        <taxon>Eukaryota</taxon>
        <taxon>Fungi</taxon>
        <taxon>Fungi incertae sedis</taxon>
        <taxon>Microsporidia</taxon>
        <taxon>Dubosqiidae</taxon>
        <taxon>Hamiltosporidium</taxon>
    </lineage>
</organism>